<dbReference type="Proteomes" id="UP001500738">
    <property type="component" value="Unassembled WGS sequence"/>
</dbReference>
<name>A0ABP3XGG5_9SPHN</name>
<feature type="compositionally biased region" description="Basic and acidic residues" evidence="1">
    <location>
        <begin position="7"/>
        <end position="22"/>
    </location>
</feature>
<accession>A0ABP3XGG5</accession>
<evidence type="ECO:0000313" key="3">
    <source>
        <dbReference type="Proteomes" id="UP001500738"/>
    </source>
</evidence>
<feature type="compositionally biased region" description="Polar residues" evidence="1">
    <location>
        <begin position="85"/>
        <end position="99"/>
    </location>
</feature>
<proteinExistence type="predicted"/>
<feature type="region of interest" description="Disordered" evidence="1">
    <location>
        <begin position="1"/>
        <end position="22"/>
    </location>
</feature>
<feature type="region of interest" description="Disordered" evidence="1">
    <location>
        <begin position="85"/>
        <end position="110"/>
    </location>
</feature>
<keyword evidence="3" id="KW-1185">Reference proteome</keyword>
<dbReference type="EMBL" id="BAAAFE010000007">
    <property type="protein sequence ID" value="GAA0863951.1"/>
    <property type="molecule type" value="Genomic_DNA"/>
</dbReference>
<sequence length="110" mass="12531">MPAHLGIESDKADFHQSHGLEPRLSKTGMFDERSLDIFLHTKRRKKRAILKHDANSVINFRTIKATPNFFLKDFDCPMARRNQAQNGVHQDGFSTTGPSDDTKNLATMDF</sequence>
<evidence type="ECO:0000313" key="2">
    <source>
        <dbReference type="EMBL" id="GAA0863951.1"/>
    </source>
</evidence>
<organism evidence="2 3">
    <name type="scientific">Sphingopyxis soli</name>
    <dbReference type="NCBI Taxonomy" id="592051"/>
    <lineage>
        <taxon>Bacteria</taxon>
        <taxon>Pseudomonadati</taxon>
        <taxon>Pseudomonadota</taxon>
        <taxon>Alphaproteobacteria</taxon>
        <taxon>Sphingomonadales</taxon>
        <taxon>Sphingomonadaceae</taxon>
        <taxon>Sphingopyxis</taxon>
    </lineage>
</organism>
<evidence type="ECO:0000256" key="1">
    <source>
        <dbReference type="SAM" id="MobiDB-lite"/>
    </source>
</evidence>
<protein>
    <submittedName>
        <fullName evidence="2">Uncharacterized protein</fullName>
    </submittedName>
</protein>
<gene>
    <name evidence="2" type="ORF">GCM10009115_16490</name>
</gene>
<comment type="caution">
    <text evidence="2">The sequence shown here is derived from an EMBL/GenBank/DDBJ whole genome shotgun (WGS) entry which is preliminary data.</text>
</comment>
<reference evidence="3" key="1">
    <citation type="journal article" date="2019" name="Int. J. Syst. Evol. Microbiol.">
        <title>The Global Catalogue of Microorganisms (GCM) 10K type strain sequencing project: providing services to taxonomists for standard genome sequencing and annotation.</title>
        <authorList>
            <consortium name="The Broad Institute Genomics Platform"/>
            <consortium name="The Broad Institute Genome Sequencing Center for Infectious Disease"/>
            <person name="Wu L."/>
            <person name="Ma J."/>
        </authorList>
    </citation>
    <scope>NUCLEOTIDE SEQUENCE [LARGE SCALE GENOMIC DNA]</scope>
    <source>
        <strain evidence="3">JCM 15910</strain>
    </source>
</reference>